<gene>
    <name evidence="2" type="ORF">PYTT_0079</name>
</gene>
<evidence type="ECO:0000313" key="3">
    <source>
        <dbReference type="Proteomes" id="UP000176204"/>
    </source>
</evidence>
<sequence>MMLLAASALAPIAYAQPDASSTKPTATLQQMAAVPAASAATVEQRAAKLGTLAMLPADTEIFFSIPNLPGTADRLAQSAWGRLGLKPEDITTAWMDIFDYPREKATGSMDLRSLTISMGANSGKKVAQIMPLLMHAIQAKAQMDSIYIPNPGFSDPDFDKKTEEQQKAAYQQYIDEHCRQERAIMNPVIKEFLQSPLPTAFAIAELPDQAVAKITAGLAAMKEEFAQEISGMKQPYYEGEHAGILWRGVHYQGAEIAQYLQQTESSSNATGFVPCFRDNAAYLSKREAYLLFAIQGNKLLVSVCTDPAKEIKIAKTPQESILATNKVAFADPVLDKTPDILFFIDKSFSDALPSVLDRLDLSHGTLNQFKLMQAAPISGLMWQDKGIHLELAYGQDKSFDPARPLKLASMADLPSTILYTESINTKEAIDASLAEIGSYIQELAQSMALPAINTFWHGIETSAGGLDGDSALIIDNQGHLPAELMPGTDIEKLEVPRMAAYFGISNKATITAGWEEILKAYDSLKPMGLQIPDQFLPYCAMVQADLSDKQLVISASQTLNKQISETAANATGTLKGGAFVLRLAPVKSMLDKGAPMLQSMHFPIPIGEINMLDSLFDGIYGTITPSSKDTRIHLYIKEK</sequence>
<dbReference type="KEGG" id="agl:PYTT_0079"/>
<dbReference type="AlphaFoldDB" id="A0A1H6K4P9"/>
<evidence type="ECO:0008006" key="4">
    <source>
        <dbReference type="Google" id="ProtNLM"/>
    </source>
</evidence>
<reference evidence="3" key="1">
    <citation type="submission" date="2016-09" db="EMBL/GenBank/DDBJ databases">
        <authorList>
            <person name="Koehorst J."/>
        </authorList>
    </citation>
    <scope>NUCLEOTIDE SEQUENCE [LARGE SCALE GENOMIC DNA]</scope>
</reference>
<organism evidence="2 3">
    <name type="scientific">Akkermansia glycaniphila</name>
    <dbReference type="NCBI Taxonomy" id="1679444"/>
    <lineage>
        <taxon>Bacteria</taxon>
        <taxon>Pseudomonadati</taxon>
        <taxon>Verrucomicrobiota</taxon>
        <taxon>Verrucomicrobiia</taxon>
        <taxon>Verrucomicrobiales</taxon>
        <taxon>Akkermansiaceae</taxon>
        <taxon>Akkermansia</taxon>
    </lineage>
</organism>
<accession>A0A1H6K4P9</accession>
<dbReference type="Proteomes" id="UP000176204">
    <property type="component" value="Chromosome I"/>
</dbReference>
<name>A0A1H6K4P9_9BACT</name>
<evidence type="ECO:0000313" key="2">
    <source>
        <dbReference type="EMBL" id="SEH70135.1"/>
    </source>
</evidence>
<feature type="chain" id="PRO_5012949699" description="DUF3352 domain-containing protein" evidence="1">
    <location>
        <begin position="16"/>
        <end position="639"/>
    </location>
</feature>
<dbReference type="EMBL" id="LT629973">
    <property type="protein sequence ID" value="SEH70135.1"/>
    <property type="molecule type" value="Genomic_DNA"/>
</dbReference>
<keyword evidence="1" id="KW-0732">Signal</keyword>
<keyword evidence="3" id="KW-1185">Reference proteome</keyword>
<protein>
    <recommendedName>
        <fullName evidence="4">DUF3352 domain-containing protein</fullName>
    </recommendedName>
</protein>
<evidence type="ECO:0000256" key="1">
    <source>
        <dbReference type="SAM" id="SignalP"/>
    </source>
</evidence>
<proteinExistence type="predicted"/>
<feature type="signal peptide" evidence="1">
    <location>
        <begin position="1"/>
        <end position="15"/>
    </location>
</feature>